<gene>
    <name evidence="1" type="ORF">LCGC14_2447610</name>
</gene>
<reference evidence="1" key="1">
    <citation type="journal article" date="2015" name="Nature">
        <title>Complex archaea that bridge the gap between prokaryotes and eukaryotes.</title>
        <authorList>
            <person name="Spang A."/>
            <person name="Saw J.H."/>
            <person name="Jorgensen S.L."/>
            <person name="Zaremba-Niedzwiedzka K."/>
            <person name="Martijn J."/>
            <person name="Lind A.E."/>
            <person name="van Eijk R."/>
            <person name="Schleper C."/>
            <person name="Guy L."/>
            <person name="Ettema T.J."/>
        </authorList>
    </citation>
    <scope>NUCLEOTIDE SEQUENCE</scope>
</reference>
<evidence type="ECO:0000313" key="1">
    <source>
        <dbReference type="EMBL" id="KKL21223.1"/>
    </source>
</evidence>
<protein>
    <submittedName>
        <fullName evidence="1">Uncharacterized protein</fullName>
    </submittedName>
</protein>
<comment type="caution">
    <text evidence="1">The sequence shown here is derived from an EMBL/GenBank/DDBJ whole genome shotgun (WGS) entry which is preliminary data.</text>
</comment>
<dbReference type="EMBL" id="LAZR01037812">
    <property type="protein sequence ID" value="KKL21223.1"/>
    <property type="molecule type" value="Genomic_DNA"/>
</dbReference>
<sequence>MIACNKLKGLFFFKRLKKGDSGYYKRLNERYQDIKKNSVKYTSMTEQEIFYSYIELMDAVLEIQNKDSSENGS</sequence>
<dbReference type="AlphaFoldDB" id="A0A0F9EB10"/>
<organism evidence="1">
    <name type="scientific">marine sediment metagenome</name>
    <dbReference type="NCBI Taxonomy" id="412755"/>
    <lineage>
        <taxon>unclassified sequences</taxon>
        <taxon>metagenomes</taxon>
        <taxon>ecological metagenomes</taxon>
    </lineage>
</organism>
<proteinExistence type="predicted"/>
<name>A0A0F9EB10_9ZZZZ</name>
<accession>A0A0F9EB10</accession>